<protein>
    <submittedName>
        <fullName evidence="2">Uncharacterized protein</fullName>
    </submittedName>
</protein>
<keyword evidence="1" id="KW-1133">Transmembrane helix</keyword>
<keyword evidence="1" id="KW-0812">Transmembrane</keyword>
<accession>A0A517YCQ7</accession>
<organism evidence="2 3">
    <name type="scientific">Anatilimnocola aggregata</name>
    <dbReference type="NCBI Taxonomy" id="2528021"/>
    <lineage>
        <taxon>Bacteria</taxon>
        <taxon>Pseudomonadati</taxon>
        <taxon>Planctomycetota</taxon>
        <taxon>Planctomycetia</taxon>
        <taxon>Pirellulales</taxon>
        <taxon>Pirellulaceae</taxon>
        <taxon>Anatilimnocola</taxon>
    </lineage>
</organism>
<sequence length="89" mass="9863">MPEPNPVFILLSVFIPLGTVGVILGLAGIIAYTRQVIRRQELAAELVLQMLNRKMSADEIEQVLITWSNDPELAKKFASQRKYHSAAAA</sequence>
<dbReference type="Proteomes" id="UP000315017">
    <property type="component" value="Chromosome"/>
</dbReference>
<evidence type="ECO:0000256" key="1">
    <source>
        <dbReference type="SAM" id="Phobius"/>
    </source>
</evidence>
<keyword evidence="3" id="KW-1185">Reference proteome</keyword>
<reference evidence="2 3" key="1">
    <citation type="submission" date="2019-02" db="EMBL/GenBank/DDBJ databases">
        <title>Deep-cultivation of Planctomycetes and their phenomic and genomic characterization uncovers novel biology.</title>
        <authorList>
            <person name="Wiegand S."/>
            <person name="Jogler M."/>
            <person name="Boedeker C."/>
            <person name="Pinto D."/>
            <person name="Vollmers J."/>
            <person name="Rivas-Marin E."/>
            <person name="Kohn T."/>
            <person name="Peeters S.H."/>
            <person name="Heuer A."/>
            <person name="Rast P."/>
            <person name="Oberbeckmann S."/>
            <person name="Bunk B."/>
            <person name="Jeske O."/>
            <person name="Meyerdierks A."/>
            <person name="Storesund J.E."/>
            <person name="Kallscheuer N."/>
            <person name="Luecker S."/>
            <person name="Lage O.M."/>
            <person name="Pohl T."/>
            <person name="Merkel B.J."/>
            <person name="Hornburger P."/>
            <person name="Mueller R.-W."/>
            <person name="Bruemmer F."/>
            <person name="Labrenz M."/>
            <person name="Spormann A.M."/>
            <person name="Op den Camp H."/>
            <person name="Overmann J."/>
            <person name="Amann R."/>
            <person name="Jetten M.S.M."/>
            <person name="Mascher T."/>
            <person name="Medema M.H."/>
            <person name="Devos D.P."/>
            <person name="Kaster A.-K."/>
            <person name="Ovreas L."/>
            <person name="Rohde M."/>
            <person name="Galperin M.Y."/>
            <person name="Jogler C."/>
        </authorList>
    </citation>
    <scope>NUCLEOTIDE SEQUENCE [LARGE SCALE GENOMIC DNA]</scope>
    <source>
        <strain evidence="2 3">ETA_A8</strain>
    </source>
</reference>
<dbReference type="RefSeq" id="WP_145089584.1">
    <property type="nucleotide sequence ID" value="NZ_CP036274.1"/>
</dbReference>
<keyword evidence="1" id="KW-0472">Membrane</keyword>
<feature type="transmembrane region" description="Helical" evidence="1">
    <location>
        <begin position="6"/>
        <end position="32"/>
    </location>
</feature>
<dbReference type="AlphaFoldDB" id="A0A517YCQ7"/>
<dbReference type="EMBL" id="CP036274">
    <property type="protein sequence ID" value="QDU28011.1"/>
    <property type="molecule type" value="Genomic_DNA"/>
</dbReference>
<proteinExistence type="predicted"/>
<name>A0A517YCQ7_9BACT</name>
<gene>
    <name evidence="2" type="ORF">ETAA8_31030</name>
</gene>
<evidence type="ECO:0000313" key="3">
    <source>
        <dbReference type="Proteomes" id="UP000315017"/>
    </source>
</evidence>
<dbReference type="KEGG" id="aagg:ETAA8_31030"/>
<evidence type="ECO:0000313" key="2">
    <source>
        <dbReference type="EMBL" id="QDU28011.1"/>
    </source>
</evidence>